<accession>U5VNB6</accession>
<evidence type="ECO:0000313" key="2">
    <source>
        <dbReference type="EMBL" id="AGZ38463.1"/>
    </source>
</evidence>
<dbReference type="HOGENOM" id="CLU_2103747_0_0_11"/>
<dbReference type="AlphaFoldDB" id="U5VNB6"/>
<dbReference type="EMBL" id="CP006272">
    <property type="protein sequence ID" value="AGZ38463.1"/>
    <property type="molecule type" value="Genomic_DNA"/>
</dbReference>
<name>U5VNB6_9ACTN</name>
<reference evidence="2 3" key="1">
    <citation type="journal article" date="2014" name="J. Biotechnol.">
        <title>Complete genome sequence of the actinobacterium Actinoplanes friuliensis HAG 010964, producer of the lipopeptide antibiotic friulimycin.</title>
        <authorList>
            <person name="Ruckert C."/>
            <person name="Szczepanowski R."/>
            <person name="Albersmeier A."/>
            <person name="Goesmann A."/>
            <person name="Fischer N."/>
            <person name="Steinkamper A."/>
            <person name="Puhler A."/>
            <person name="Biener R."/>
            <person name="Schwartz D."/>
            <person name="Kalinowski J."/>
        </authorList>
    </citation>
    <scope>NUCLEOTIDE SEQUENCE [LARGE SCALE GENOMIC DNA]</scope>
    <source>
        <strain evidence="2 3">DSM 7358</strain>
    </source>
</reference>
<organism evidence="2 3">
    <name type="scientific">Actinoplanes friuliensis DSM 7358</name>
    <dbReference type="NCBI Taxonomy" id="1246995"/>
    <lineage>
        <taxon>Bacteria</taxon>
        <taxon>Bacillati</taxon>
        <taxon>Actinomycetota</taxon>
        <taxon>Actinomycetes</taxon>
        <taxon>Micromonosporales</taxon>
        <taxon>Micromonosporaceae</taxon>
        <taxon>Actinoplanes</taxon>
    </lineage>
</organism>
<gene>
    <name evidence="2" type="ORF">AFR_00870</name>
</gene>
<protein>
    <submittedName>
        <fullName evidence="2">Uncharacterized protein</fullName>
    </submittedName>
</protein>
<evidence type="ECO:0000313" key="3">
    <source>
        <dbReference type="Proteomes" id="UP000017746"/>
    </source>
</evidence>
<feature type="compositionally biased region" description="Low complexity" evidence="1">
    <location>
        <begin position="92"/>
        <end position="106"/>
    </location>
</feature>
<sequence length="115" mass="11423">MVGGVQLGLAVTRAGNVEAEACGAAAVLVLMFQPASIPPRAATTATAIRAAQRDQCGCAGGDGGTRGCCEGATTGDEGWSAVSLCRPARTASAPPAAATPATATRTIQRGRLRRL</sequence>
<feature type="region of interest" description="Disordered" evidence="1">
    <location>
        <begin position="92"/>
        <end position="115"/>
    </location>
</feature>
<dbReference type="Proteomes" id="UP000017746">
    <property type="component" value="Chromosome"/>
</dbReference>
<dbReference type="KEGG" id="afs:AFR_00870"/>
<proteinExistence type="predicted"/>
<evidence type="ECO:0000256" key="1">
    <source>
        <dbReference type="SAM" id="MobiDB-lite"/>
    </source>
</evidence>
<keyword evidence="3" id="KW-1185">Reference proteome</keyword>